<reference evidence="2 3" key="1">
    <citation type="submission" date="2023-08" db="EMBL/GenBank/DDBJ databases">
        <title>Black Yeasts Isolated from many extreme environments.</title>
        <authorList>
            <person name="Coleine C."/>
            <person name="Stajich J.E."/>
            <person name="Selbmann L."/>
        </authorList>
    </citation>
    <scope>NUCLEOTIDE SEQUENCE [LARGE SCALE GENOMIC DNA]</scope>
    <source>
        <strain evidence="2 3">CCFEE 5935</strain>
    </source>
</reference>
<sequence>MAFQPLSAGDILMLSQQAWRVGRAFTKGKSSAPAQFAEVEREANGLSDALKITAETLHDDGSILARAEHETRIAVNAILESAARTLGDMESFVDRYQVVRQRPTSGGFVVEKTWSEVIVANYRTFKWTTEGGNLTDLRNMLQMHTNTLSLTMQALQSRSLARLERAVLPIAENINSIHERVNGDLGDKIDDLHHIIMAIANSTPSLVARDRAVELPTFDMDQEHDAVASLPSRQILLTDRSPRDSVQSTSTYTYPQRRSEGNRASSMDCASENGRSLEARRSTGRARTDKCGQYDTVSQPSPTSPRRISNSSRRESTSLPTLRQGTEDPDLQSGSPRSTHSRRVLYDTAMSPVSPRRTESWRSSSTHALLPPPALSWSPTRQDHVPATPSSVFTQGQRQQSDSRPDDRQSRLPLAKSARADSPITPALSSLQLFEKSLFCNAAILCDVRCSVIEYAQTLPDEPDPRYNIEMVEACQDARIVVIRKRENREHGGTRLATSIWALSDDGTIRCQQKLSEIADTVPYCSYFQPEKVSIGDAEMCLRFHGLNWTDMAKQDVKTNWVNYILESENDATLFQSAVFGRQLLGSFRTTKTIVLRQGLMGTFAFEEQFANIETLRLWEDDGVATPGAQGGVMALMHISSNFGEGWARWWMNSTKQQVHVKGEGFKCARLKGIDVTVVKPGISIDAADRIRRLSSAANALQRMDTKDSLAAPQVTMKRRPVKKVTGVRIEFRDDGERRRFVEASGRLQERLLPLPDL</sequence>
<feature type="compositionally biased region" description="Polar residues" evidence="1">
    <location>
        <begin position="244"/>
        <end position="256"/>
    </location>
</feature>
<name>A0AAV9P1C1_9PEZI</name>
<organism evidence="2 3">
    <name type="scientific">Saxophila tyrrhenica</name>
    <dbReference type="NCBI Taxonomy" id="1690608"/>
    <lineage>
        <taxon>Eukaryota</taxon>
        <taxon>Fungi</taxon>
        <taxon>Dikarya</taxon>
        <taxon>Ascomycota</taxon>
        <taxon>Pezizomycotina</taxon>
        <taxon>Dothideomycetes</taxon>
        <taxon>Dothideomycetidae</taxon>
        <taxon>Mycosphaerellales</taxon>
        <taxon>Extremaceae</taxon>
        <taxon>Saxophila</taxon>
    </lineage>
</organism>
<feature type="region of interest" description="Disordered" evidence="1">
    <location>
        <begin position="231"/>
        <end position="419"/>
    </location>
</feature>
<keyword evidence="3" id="KW-1185">Reference proteome</keyword>
<dbReference type="AlphaFoldDB" id="A0AAV9P1C1"/>
<accession>A0AAV9P1C1</accession>
<proteinExistence type="predicted"/>
<feature type="compositionally biased region" description="Basic and acidic residues" evidence="1">
    <location>
        <begin position="401"/>
        <end position="410"/>
    </location>
</feature>
<dbReference type="RefSeq" id="XP_064656282.1">
    <property type="nucleotide sequence ID" value="XM_064805822.1"/>
</dbReference>
<protein>
    <submittedName>
        <fullName evidence="2">Uncharacterized protein</fullName>
    </submittedName>
</protein>
<comment type="caution">
    <text evidence="2">The sequence shown here is derived from an EMBL/GenBank/DDBJ whole genome shotgun (WGS) entry which is preliminary data.</text>
</comment>
<dbReference type="EMBL" id="JAVRRT010000014">
    <property type="protein sequence ID" value="KAK5166329.1"/>
    <property type="molecule type" value="Genomic_DNA"/>
</dbReference>
<gene>
    <name evidence="2" type="ORF">LTR77_008590</name>
</gene>
<evidence type="ECO:0000313" key="2">
    <source>
        <dbReference type="EMBL" id="KAK5166329.1"/>
    </source>
</evidence>
<dbReference type="GeneID" id="89929923"/>
<dbReference type="Proteomes" id="UP001337655">
    <property type="component" value="Unassembled WGS sequence"/>
</dbReference>
<feature type="compositionally biased region" description="Basic and acidic residues" evidence="1">
    <location>
        <begin position="275"/>
        <end position="292"/>
    </location>
</feature>
<evidence type="ECO:0000313" key="3">
    <source>
        <dbReference type="Proteomes" id="UP001337655"/>
    </source>
</evidence>
<evidence type="ECO:0000256" key="1">
    <source>
        <dbReference type="SAM" id="MobiDB-lite"/>
    </source>
</evidence>
<feature type="compositionally biased region" description="Polar residues" evidence="1">
    <location>
        <begin position="295"/>
        <end position="324"/>
    </location>
</feature>
<feature type="compositionally biased region" description="Polar residues" evidence="1">
    <location>
        <begin position="388"/>
        <end position="400"/>
    </location>
</feature>